<comment type="caution">
    <text evidence="1">The sequence shown here is derived from an EMBL/GenBank/DDBJ whole genome shotgun (WGS) entry which is preliminary data.</text>
</comment>
<accession>A0A232EE79</accession>
<gene>
    <name evidence="1" type="ORF">TSAR_000915</name>
</gene>
<proteinExistence type="predicted"/>
<feature type="non-terminal residue" evidence="1">
    <location>
        <position position="1"/>
    </location>
</feature>
<dbReference type="Proteomes" id="UP000215335">
    <property type="component" value="Unassembled WGS sequence"/>
</dbReference>
<protein>
    <submittedName>
        <fullName evidence="1">Uncharacterized protein</fullName>
    </submittedName>
</protein>
<evidence type="ECO:0000313" key="2">
    <source>
        <dbReference type="Proteomes" id="UP000215335"/>
    </source>
</evidence>
<name>A0A232EE79_9HYME</name>
<reference evidence="1 2" key="1">
    <citation type="journal article" date="2017" name="Curr. Biol.">
        <title>The Evolution of Venom by Co-option of Single-Copy Genes.</title>
        <authorList>
            <person name="Martinson E.O."/>
            <person name="Mrinalini"/>
            <person name="Kelkar Y.D."/>
            <person name="Chang C.H."/>
            <person name="Werren J.H."/>
        </authorList>
    </citation>
    <scope>NUCLEOTIDE SEQUENCE [LARGE SCALE GENOMIC DNA]</scope>
    <source>
        <strain evidence="1 2">Alberta</strain>
        <tissue evidence="1">Whole body</tissue>
    </source>
</reference>
<organism evidence="1 2">
    <name type="scientific">Trichomalopsis sarcophagae</name>
    <dbReference type="NCBI Taxonomy" id="543379"/>
    <lineage>
        <taxon>Eukaryota</taxon>
        <taxon>Metazoa</taxon>
        <taxon>Ecdysozoa</taxon>
        <taxon>Arthropoda</taxon>
        <taxon>Hexapoda</taxon>
        <taxon>Insecta</taxon>
        <taxon>Pterygota</taxon>
        <taxon>Neoptera</taxon>
        <taxon>Endopterygota</taxon>
        <taxon>Hymenoptera</taxon>
        <taxon>Apocrita</taxon>
        <taxon>Proctotrupomorpha</taxon>
        <taxon>Chalcidoidea</taxon>
        <taxon>Pteromalidae</taxon>
        <taxon>Pteromalinae</taxon>
        <taxon>Trichomalopsis</taxon>
    </lineage>
</organism>
<dbReference type="AlphaFoldDB" id="A0A232EE79"/>
<keyword evidence="2" id="KW-1185">Reference proteome</keyword>
<dbReference type="EMBL" id="NNAY01005482">
    <property type="protein sequence ID" value="OXU16661.1"/>
    <property type="molecule type" value="Genomic_DNA"/>
</dbReference>
<evidence type="ECO:0000313" key="1">
    <source>
        <dbReference type="EMBL" id="OXU16661.1"/>
    </source>
</evidence>
<sequence>FSVKLLETTLLLPTLGIRYLGERCRHDIRVLQPQKPPSSKTGLISINIH</sequence>